<dbReference type="AlphaFoldDB" id="A0AB33JZS6"/>
<gene>
    <name evidence="1" type="ORF">KCMC57_22000</name>
</gene>
<sequence>MGEQGFRVQPEALRSYGRLIQAQSEQIAQIRSSLASVSLASDDFGKLPNAQNLFQAYEEHAQAEQQNFADLIEILGDTAQGLDYSASNYESQDSAVEAVYGGDR</sequence>
<organism evidence="1">
    <name type="scientific">Kitasatospora sp. CMC57</name>
    <dbReference type="NCBI Taxonomy" id="3231513"/>
    <lineage>
        <taxon>Bacteria</taxon>
        <taxon>Bacillati</taxon>
        <taxon>Actinomycetota</taxon>
        <taxon>Actinomycetes</taxon>
        <taxon>Kitasatosporales</taxon>
        <taxon>Streptomycetaceae</taxon>
        <taxon>Kitasatospora</taxon>
    </lineage>
</organism>
<dbReference type="Gene3D" id="1.10.287.1060">
    <property type="entry name" value="ESAT-6-like"/>
    <property type="match status" value="1"/>
</dbReference>
<evidence type="ECO:0000313" key="1">
    <source>
        <dbReference type="EMBL" id="BFP45832.1"/>
    </source>
</evidence>
<protein>
    <submittedName>
        <fullName evidence="1">Uncharacterized protein</fullName>
    </submittedName>
</protein>
<name>A0AB33JZS6_9ACTN</name>
<reference evidence="1" key="1">
    <citation type="submission" date="2024-07" db="EMBL/GenBank/DDBJ databases">
        <title>Complete genome sequences of cellulolytic bacteria, Kitasatospora sp. CMC57 and Streptomyces sp. CMC78, isolated from Japanese agricultural soil.</title>
        <authorList>
            <person name="Hashimoto T."/>
            <person name="Ito M."/>
            <person name="Iwamoto M."/>
            <person name="Fukahori D."/>
            <person name="Shoda T."/>
            <person name="Sakoda M."/>
            <person name="Morohoshi T."/>
            <person name="Mitsuboshi M."/>
            <person name="Nishizawa T."/>
        </authorList>
    </citation>
    <scope>NUCLEOTIDE SEQUENCE</scope>
    <source>
        <strain evidence="1">CMC57</strain>
    </source>
</reference>
<dbReference type="EMBL" id="AP035881">
    <property type="protein sequence ID" value="BFP45832.1"/>
    <property type="molecule type" value="Genomic_DNA"/>
</dbReference>
<accession>A0AB33JZS6</accession>
<proteinExistence type="predicted"/>
<dbReference type="RefSeq" id="WP_407988302.1">
    <property type="nucleotide sequence ID" value="NZ_AP035881.2"/>
</dbReference>